<feature type="non-terminal residue" evidence="1">
    <location>
        <position position="11"/>
    </location>
</feature>
<dbReference type="Proteomes" id="UP000010411">
    <property type="component" value="Unassembled WGS sequence"/>
</dbReference>
<evidence type="ECO:0000313" key="1">
    <source>
        <dbReference type="EMBL" id="EKX64610.1"/>
    </source>
</evidence>
<protein>
    <submittedName>
        <fullName evidence="1">Uncharacterized protein</fullName>
    </submittedName>
</protein>
<comment type="caution">
    <text evidence="1">The sequence shown here is derived from an EMBL/GenBank/DDBJ whole genome shotgun (WGS) entry which is preliminary data.</text>
</comment>
<keyword evidence="2" id="KW-1185">Reference proteome</keyword>
<name>L1KVV8_9ACTN</name>
<dbReference type="EMBL" id="AEJC01000365">
    <property type="protein sequence ID" value="EKX64610.1"/>
    <property type="molecule type" value="Genomic_DNA"/>
</dbReference>
<proteinExistence type="predicted"/>
<accession>L1KVV8</accession>
<reference evidence="1 2" key="1">
    <citation type="submission" date="2012-11" db="EMBL/GenBank/DDBJ databases">
        <authorList>
            <person name="Huguet-Tapia J.C."/>
            <person name="Durkin A.S."/>
            <person name="Pettis G.S."/>
            <person name="Badger J.H."/>
        </authorList>
    </citation>
    <scope>NUCLEOTIDE SEQUENCE [LARGE SCALE GENOMIC DNA]</scope>
    <source>
        <strain evidence="1 2">91-03</strain>
    </source>
</reference>
<evidence type="ECO:0000313" key="2">
    <source>
        <dbReference type="Proteomes" id="UP000010411"/>
    </source>
</evidence>
<gene>
    <name evidence="1" type="ORF">STRIP9103_08013</name>
</gene>
<sequence length="11" mass="1328">MRARRRAVRGV</sequence>
<organism evidence="1 2">
    <name type="scientific">Streptomyces ipomoeae 91-03</name>
    <dbReference type="NCBI Taxonomy" id="698759"/>
    <lineage>
        <taxon>Bacteria</taxon>
        <taxon>Bacillati</taxon>
        <taxon>Actinomycetota</taxon>
        <taxon>Actinomycetes</taxon>
        <taxon>Kitasatosporales</taxon>
        <taxon>Streptomycetaceae</taxon>
        <taxon>Streptomyces</taxon>
    </lineage>
</organism>